<dbReference type="HOGENOM" id="CLU_1043293_0_0_1"/>
<gene>
    <name evidence="1" type="ORF">AMTR_s00017p00253740</name>
</gene>
<evidence type="ECO:0000313" key="1">
    <source>
        <dbReference type="EMBL" id="ERN08789.1"/>
    </source>
</evidence>
<reference evidence="2" key="1">
    <citation type="journal article" date="2013" name="Science">
        <title>The Amborella genome and the evolution of flowering plants.</title>
        <authorList>
            <consortium name="Amborella Genome Project"/>
        </authorList>
    </citation>
    <scope>NUCLEOTIDE SEQUENCE [LARGE SCALE GENOMIC DNA]</scope>
</reference>
<protein>
    <submittedName>
        <fullName evidence="1">Uncharacterized protein</fullName>
    </submittedName>
</protein>
<dbReference type="Gramene" id="ERN08789">
    <property type="protein sequence ID" value="ERN08789"/>
    <property type="gene ID" value="AMTR_s00017p00253740"/>
</dbReference>
<organism evidence="1 2">
    <name type="scientific">Amborella trichopoda</name>
    <dbReference type="NCBI Taxonomy" id="13333"/>
    <lineage>
        <taxon>Eukaryota</taxon>
        <taxon>Viridiplantae</taxon>
        <taxon>Streptophyta</taxon>
        <taxon>Embryophyta</taxon>
        <taxon>Tracheophyta</taxon>
        <taxon>Spermatophyta</taxon>
        <taxon>Magnoliopsida</taxon>
        <taxon>Amborellales</taxon>
        <taxon>Amborellaceae</taxon>
        <taxon>Amborella</taxon>
    </lineage>
</organism>
<dbReference type="AlphaFoldDB" id="W1PLZ9"/>
<keyword evidence="2" id="KW-1185">Reference proteome</keyword>
<dbReference type="EMBL" id="KI393256">
    <property type="protein sequence ID" value="ERN08789.1"/>
    <property type="molecule type" value="Genomic_DNA"/>
</dbReference>
<sequence length="267" mass="29101">MPFMWINPDLSQSTLSLIDEASVFLPSSPHVPSPPSLIAHHITCQRVHLPLFLCHLASYTWMPSPATTPPLSLSSHLPCTIRVDMSSLLHFRPPHSILALPPLHIFPRFRPRLFPSVPPPPIHHFLMSPLPSPFPPPSSPQPRVGLSLITDLLPSRPPISSFGTIPSASPLPLPLNPPSYVSTSLIASLPPNQMDARLTPTTSSLLPPPTSFLIPSTLPPSLLGSSPFSPFDPSKWLTSSPSPFFGPAPKASPRYPHSYHLFHMPLP</sequence>
<accession>W1PLZ9</accession>
<proteinExistence type="predicted"/>
<dbReference type="Proteomes" id="UP000017836">
    <property type="component" value="Unassembled WGS sequence"/>
</dbReference>
<evidence type="ECO:0000313" key="2">
    <source>
        <dbReference type="Proteomes" id="UP000017836"/>
    </source>
</evidence>
<name>W1PLZ9_AMBTC</name>